<dbReference type="EMBL" id="JACCAS010000001">
    <property type="protein sequence ID" value="NYH20880.1"/>
    <property type="molecule type" value="Genomic_DNA"/>
</dbReference>
<name>A0A7Y9WID1_9BURK</name>
<proteinExistence type="predicted"/>
<reference evidence="1 2" key="1">
    <citation type="submission" date="2020-07" db="EMBL/GenBank/DDBJ databases">
        <title>Exploring microbial biodiversity for novel pathways involved in the catabolism of aromatic compounds derived from lignin.</title>
        <authorList>
            <person name="Elkins J."/>
        </authorList>
    </citation>
    <scope>NUCLEOTIDE SEQUENCE [LARGE SCALE GENOMIC DNA]</scope>
    <source>
        <strain evidence="1 2">H2C3C</strain>
    </source>
</reference>
<sequence length="86" mass="9797">MDGLLVDSERTIMNTWITVGLDLGIPLSANDYLRIVGRSSTERELIRLRLPSTTLRPFFMSALLSTVCFRGDQDRLRIKLIVTATW</sequence>
<evidence type="ECO:0000313" key="1">
    <source>
        <dbReference type="EMBL" id="NYH20880.1"/>
    </source>
</evidence>
<keyword evidence="2" id="KW-1185">Reference proteome</keyword>
<protein>
    <submittedName>
        <fullName evidence="1">Beta-phosphoglucomutase-like phosphatase (HAD superfamily)</fullName>
    </submittedName>
</protein>
<accession>A0A7Y9WID1</accession>
<organism evidence="1 2">
    <name type="scientific">Paraburkholderia bryophila</name>
    <dbReference type="NCBI Taxonomy" id="420952"/>
    <lineage>
        <taxon>Bacteria</taxon>
        <taxon>Pseudomonadati</taxon>
        <taxon>Pseudomonadota</taxon>
        <taxon>Betaproteobacteria</taxon>
        <taxon>Burkholderiales</taxon>
        <taxon>Burkholderiaceae</taxon>
        <taxon>Paraburkholderia</taxon>
    </lineage>
</organism>
<comment type="caution">
    <text evidence="1">The sequence shown here is derived from an EMBL/GenBank/DDBJ whole genome shotgun (WGS) entry which is preliminary data.</text>
</comment>
<evidence type="ECO:0000313" key="2">
    <source>
        <dbReference type="Proteomes" id="UP000540929"/>
    </source>
</evidence>
<dbReference type="Proteomes" id="UP000540929">
    <property type="component" value="Unassembled WGS sequence"/>
</dbReference>
<gene>
    <name evidence="1" type="ORF">GGD40_000359</name>
</gene>
<dbReference type="AlphaFoldDB" id="A0A7Y9WID1"/>